<keyword evidence="1" id="KW-0472">Membrane</keyword>
<protein>
    <submittedName>
        <fullName evidence="2">Uncharacterized protein</fullName>
    </submittedName>
</protein>
<feature type="transmembrane region" description="Helical" evidence="1">
    <location>
        <begin position="163"/>
        <end position="182"/>
    </location>
</feature>
<evidence type="ECO:0000256" key="1">
    <source>
        <dbReference type="SAM" id="Phobius"/>
    </source>
</evidence>
<sequence>MTRHAHTRRTRRPRSVTVAATLQILTVVPFLLGTLVVLLYGAGAQAAAEAEITRQGVPAAVLAQHGIDFGGSETLAIVLVLILVALAALNLAGKRAGRILSWIFHPILFAMGAVIIPSQLFTVQLLESAFKSSGDSTLARIDVPALVGAATHAMPGWLPYANVAKLALTTLGSLLVVILLALPSARTYFRRT</sequence>
<reference evidence="3" key="1">
    <citation type="journal article" date="2019" name="Int. J. Syst. Evol. Microbiol.">
        <title>The Global Catalogue of Microorganisms (GCM) 10K type strain sequencing project: providing services to taxonomists for standard genome sequencing and annotation.</title>
        <authorList>
            <consortium name="The Broad Institute Genomics Platform"/>
            <consortium name="The Broad Institute Genome Sequencing Center for Infectious Disease"/>
            <person name="Wu L."/>
            <person name="Ma J."/>
        </authorList>
    </citation>
    <scope>NUCLEOTIDE SEQUENCE [LARGE SCALE GENOMIC DNA]</scope>
    <source>
        <strain evidence="3">ICMP 6774ER</strain>
    </source>
</reference>
<proteinExistence type="predicted"/>
<feature type="transmembrane region" description="Helical" evidence="1">
    <location>
        <begin position="99"/>
        <end position="121"/>
    </location>
</feature>
<evidence type="ECO:0000313" key="3">
    <source>
        <dbReference type="Proteomes" id="UP001597368"/>
    </source>
</evidence>
<comment type="caution">
    <text evidence="2">The sequence shown here is derived from an EMBL/GenBank/DDBJ whole genome shotgun (WGS) entry which is preliminary data.</text>
</comment>
<dbReference type="EMBL" id="JBHUFV010000094">
    <property type="protein sequence ID" value="MFD1939684.1"/>
    <property type="molecule type" value="Genomic_DNA"/>
</dbReference>
<organism evidence="2 3">
    <name type="scientific">Nonomuraea mangrovi</name>
    <dbReference type="NCBI Taxonomy" id="2316207"/>
    <lineage>
        <taxon>Bacteria</taxon>
        <taxon>Bacillati</taxon>
        <taxon>Actinomycetota</taxon>
        <taxon>Actinomycetes</taxon>
        <taxon>Streptosporangiales</taxon>
        <taxon>Streptosporangiaceae</taxon>
        <taxon>Nonomuraea</taxon>
    </lineage>
</organism>
<gene>
    <name evidence="2" type="ORF">ACFSKW_50335</name>
</gene>
<accession>A0ABW4TEI4</accession>
<evidence type="ECO:0000313" key="2">
    <source>
        <dbReference type="EMBL" id="MFD1939684.1"/>
    </source>
</evidence>
<keyword evidence="1" id="KW-0812">Transmembrane</keyword>
<dbReference type="RefSeq" id="WP_379582180.1">
    <property type="nucleotide sequence ID" value="NZ_JBHUFV010000094.1"/>
</dbReference>
<feature type="transmembrane region" description="Helical" evidence="1">
    <location>
        <begin position="74"/>
        <end position="92"/>
    </location>
</feature>
<keyword evidence="1" id="KW-1133">Transmembrane helix</keyword>
<name>A0ABW4TEI4_9ACTN</name>
<keyword evidence="3" id="KW-1185">Reference proteome</keyword>
<dbReference type="Proteomes" id="UP001597368">
    <property type="component" value="Unassembled WGS sequence"/>
</dbReference>